<dbReference type="Proteomes" id="UP000234681">
    <property type="component" value="Chromosome 11"/>
</dbReference>
<gene>
    <name evidence="1" type="ORF">rCG_58746</name>
</gene>
<protein>
    <submittedName>
        <fullName evidence="1">RCG58746</fullName>
    </submittedName>
</protein>
<evidence type="ECO:0000313" key="2">
    <source>
        <dbReference type="Proteomes" id="UP000234681"/>
    </source>
</evidence>
<sequence>MRHSEVRMQGSQCSFSFCAFTIRTSTSTVQSSLLPPWTL</sequence>
<dbReference type="AlphaFoldDB" id="A6JLI7"/>
<reference evidence="2" key="1">
    <citation type="submission" date="2005-09" db="EMBL/GenBank/DDBJ databases">
        <authorList>
            <person name="Mural R.J."/>
            <person name="Li P.W."/>
            <person name="Adams M.D."/>
            <person name="Amanatides P.G."/>
            <person name="Baden-Tillson H."/>
            <person name="Barnstead M."/>
            <person name="Chin S.H."/>
            <person name="Dew I."/>
            <person name="Evans C.A."/>
            <person name="Ferriera S."/>
            <person name="Flanigan M."/>
            <person name="Fosler C."/>
            <person name="Glodek A."/>
            <person name="Gu Z."/>
            <person name="Holt R.A."/>
            <person name="Jennings D."/>
            <person name="Kraft C.L."/>
            <person name="Lu F."/>
            <person name="Nguyen T."/>
            <person name="Nusskern D.R."/>
            <person name="Pfannkoch C.M."/>
            <person name="Sitter C."/>
            <person name="Sutton G.G."/>
            <person name="Venter J.C."/>
            <person name="Wang Z."/>
            <person name="Woodage T."/>
            <person name="Zheng X.H."/>
            <person name="Zhong F."/>
        </authorList>
    </citation>
    <scope>NUCLEOTIDE SEQUENCE [LARGE SCALE GENOMIC DNA]</scope>
    <source>
        <strain>BN</strain>
        <strain evidence="2">Sprague-Dawley</strain>
    </source>
</reference>
<accession>A6JLI7</accession>
<name>A6JLI7_RAT</name>
<proteinExistence type="predicted"/>
<evidence type="ECO:0000313" key="1">
    <source>
        <dbReference type="EMBL" id="EDM10752.1"/>
    </source>
</evidence>
<organism evidence="1 2">
    <name type="scientific">Rattus norvegicus</name>
    <name type="common">Rat</name>
    <dbReference type="NCBI Taxonomy" id="10116"/>
    <lineage>
        <taxon>Eukaryota</taxon>
        <taxon>Metazoa</taxon>
        <taxon>Chordata</taxon>
        <taxon>Craniata</taxon>
        <taxon>Vertebrata</taxon>
        <taxon>Euteleostomi</taxon>
        <taxon>Mammalia</taxon>
        <taxon>Eutheria</taxon>
        <taxon>Euarchontoglires</taxon>
        <taxon>Glires</taxon>
        <taxon>Rodentia</taxon>
        <taxon>Myomorpha</taxon>
        <taxon>Muroidea</taxon>
        <taxon>Muridae</taxon>
        <taxon>Murinae</taxon>
        <taxon>Rattus</taxon>
    </lineage>
</organism>
<dbReference type="EMBL" id="CH473989">
    <property type="protein sequence ID" value="EDM10752.1"/>
    <property type="molecule type" value="Genomic_DNA"/>
</dbReference>